<accession>I2GKF8</accession>
<dbReference type="STRING" id="1185876.BN8_03548"/>
<keyword evidence="2" id="KW-1185">Reference proteome</keyword>
<protein>
    <submittedName>
        <fullName evidence="1">Metal dependent phosphohydrolase</fullName>
    </submittedName>
</protein>
<organism evidence="1 2">
    <name type="scientific">Fibrisoma limi BUZ 3</name>
    <dbReference type="NCBI Taxonomy" id="1185876"/>
    <lineage>
        <taxon>Bacteria</taxon>
        <taxon>Pseudomonadati</taxon>
        <taxon>Bacteroidota</taxon>
        <taxon>Cytophagia</taxon>
        <taxon>Cytophagales</taxon>
        <taxon>Spirosomataceae</taxon>
        <taxon>Fibrisoma</taxon>
    </lineage>
</organism>
<dbReference type="EMBL" id="CAIT01000006">
    <property type="protein sequence ID" value="CCH54383.1"/>
    <property type="molecule type" value="Genomic_DNA"/>
</dbReference>
<sequence length="188" mass="21225">MQTQLACQFMLDTLTAHLSPLLTYHSVHHTQDVMKQADRIARAEGINDPDLLQLLQTAACYHDAGFLNAYAEHEAESCRLATLYLPTFGYAPAQVTQVCQLIRSTRVPQAPTTFPEAILCDADLDYLGRDDYARISHLLLLEWLAYGHLADTANWVSIQRSFLGSHRYFTVTNRYLREPGKQQTLAAL</sequence>
<gene>
    <name evidence="1" type="ORF">BN8_03548</name>
</gene>
<dbReference type="AlphaFoldDB" id="I2GKF8"/>
<dbReference type="GO" id="GO:0016787">
    <property type="term" value="F:hydrolase activity"/>
    <property type="evidence" value="ECO:0007669"/>
    <property type="project" value="UniProtKB-KW"/>
</dbReference>
<reference evidence="1 2" key="1">
    <citation type="journal article" date="2012" name="J. Bacteriol.">
        <title>Genome Sequence of the Filamentous Bacterium Fibrisoma limi BUZ 3T.</title>
        <authorList>
            <person name="Filippini M."/>
            <person name="Qi W."/>
            <person name="Jaenicke S."/>
            <person name="Goesmann A."/>
            <person name="Smits T.H."/>
            <person name="Bagheri H.C."/>
        </authorList>
    </citation>
    <scope>NUCLEOTIDE SEQUENCE [LARGE SCALE GENOMIC DNA]</scope>
    <source>
        <strain evidence="2">BUZ 3T</strain>
    </source>
</reference>
<dbReference type="InterPro" id="IPR003607">
    <property type="entry name" value="HD/PDEase_dom"/>
</dbReference>
<evidence type="ECO:0000313" key="1">
    <source>
        <dbReference type="EMBL" id="CCH54383.1"/>
    </source>
</evidence>
<dbReference type="Proteomes" id="UP000009309">
    <property type="component" value="Unassembled WGS sequence"/>
</dbReference>
<dbReference type="Gene3D" id="1.10.3210.10">
    <property type="entry name" value="Hypothetical protein af1432"/>
    <property type="match status" value="1"/>
</dbReference>
<comment type="caution">
    <text evidence="1">The sequence shown here is derived from an EMBL/GenBank/DDBJ whole genome shotgun (WGS) entry which is preliminary data.</text>
</comment>
<dbReference type="RefSeq" id="WP_009282963.1">
    <property type="nucleotide sequence ID" value="NZ_CAIT01000006.1"/>
</dbReference>
<evidence type="ECO:0000313" key="2">
    <source>
        <dbReference type="Proteomes" id="UP000009309"/>
    </source>
</evidence>
<dbReference type="CDD" id="cd00077">
    <property type="entry name" value="HDc"/>
    <property type="match status" value="1"/>
</dbReference>
<dbReference type="SUPFAM" id="SSF109604">
    <property type="entry name" value="HD-domain/PDEase-like"/>
    <property type="match status" value="1"/>
</dbReference>
<proteinExistence type="predicted"/>
<keyword evidence="1" id="KW-0378">Hydrolase</keyword>
<dbReference type="OrthoDB" id="5728337at2"/>
<name>I2GKF8_9BACT</name>
<dbReference type="eggNOG" id="COG1418">
    <property type="taxonomic scope" value="Bacteria"/>
</dbReference>